<reference evidence="6 7" key="1">
    <citation type="submission" date="2016-10" db="EMBL/GenBank/DDBJ databases">
        <authorList>
            <person name="de Groot N.N."/>
        </authorList>
    </citation>
    <scope>NUCLEOTIDE SEQUENCE [LARGE SCALE GENOMIC DNA]</scope>
    <source>
        <strain evidence="6 7">CGMCC 1.6291</strain>
    </source>
</reference>
<keyword evidence="4" id="KW-0862">Zinc</keyword>
<dbReference type="PANTHER" id="PTHR43350">
    <property type="entry name" value="NAD-DEPENDENT ALCOHOL DEHYDROGENASE"/>
    <property type="match status" value="1"/>
</dbReference>
<dbReference type="EMBL" id="FOEG01000004">
    <property type="protein sequence ID" value="SEO91094.1"/>
    <property type="molecule type" value="Genomic_DNA"/>
</dbReference>
<keyword evidence="7" id="KW-1185">Reference proteome</keyword>
<evidence type="ECO:0000256" key="2">
    <source>
        <dbReference type="ARBA" id="ARBA00008072"/>
    </source>
</evidence>
<dbReference type="AlphaFoldDB" id="A0A1H8TKK8"/>
<dbReference type="Proteomes" id="UP000199657">
    <property type="component" value="Unassembled WGS sequence"/>
</dbReference>
<proteinExistence type="inferred from homology"/>
<gene>
    <name evidence="6" type="ORF">SAMN04488052_104247</name>
</gene>
<comment type="similarity">
    <text evidence="2">Belongs to the zinc-containing alcohol dehydrogenase family.</text>
</comment>
<dbReference type="InterPro" id="IPR036291">
    <property type="entry name" value="NAD(P)-bd_dom_sf"/>
</dbReference>
<dbReference type="InterPro" id="IPR011032">
    <property type="entry name" value="GroES-like_sf"/>
</dbReference>
<organism evidence="6 7">
    <name type="scientific">Aquisalimonas asiatica</name>
    <dbReference type="NCBI Taxonomy" id="406100"/>
    <lineage>
        <taxon>Bacteria</taxon>
        <taxon>Pseudomonadati</taxon>
        <taxon>Pseudomonadota</taxon>
        <taxon>Gammaproteobacteria</taxon>
        <taxon>Chromatiales</taxon>
        <taxon>Ectothiorhodospiraceae</taxon>
        <taxon>Aquisalimonas</taxon>
    </lineage>
</organism>
<name>A0A1H8TKK8_9GAMM</name>
<evidence type="ECO:0000256" key="5">
    <source>
        <dbReference type="ARBA" id="ARBA00023002"/>
    </source>
</evidence>
<sequence>MSDATMARQFRVQAPGSGIIQDVPLAGRAPSDVLVRMRYSGVSRGTECLVFQGRVPPSQYDAMRAPFQQGRFPGPVAYGYMAVGDVIEGPDSLRNRPVFCLHPHQDYFVVPASAVTPVPETVPAGRAILAANMETAVNAVWDGGPGPGDRINVVGGGVIGMLVAWLCQAIPGTAVTLVDTNPERAGTARALGLSFASAAEAGADVVFHASGQPDGLATALATAGTEATVIDLSWYGDTPVTLPLGEGFHSRRLRIRSSQVGRLPPDRIPRWDHQRRMRLALDLLDDPRLDALITGETPFDAMPTLLPELCTSPGNTLCHRITYA</sequence>
<keyword evidence="3" id="KW-0479">Metal-binding</keyword>
<evidence type="ECO:0000313" key="7">
    <source>
        <dbReference type="Proteomes" id="UP000199657"/>
    </source>
</evidence>
<dbReference type="GO" id="GO:0016491">
    <property type="term" value="F:oxidoreductase activity"/>
    <property type="evidence" value="ECO:0007669"/>
    <property type="project" value="UniProtKB-KW"/>
</dbReference>
<evidence type="ECO:0000256" key="1">
    <source>
        <dbReference type="ARBA" id="ARBA00001947"/>
    </source>
</evidence>
<dbReference type="PANTHER" id="PTHR43350:SF19">
    <property type="entry name" value="D-GULOSIDE 3-DEHYDROGENASE"/>
    <property type="match status" value="1"/>
</dbReference>
<dbReference type="Gene3D" id="3.90.180.10">
    <property type="entry name" value="Medium-chain alcohol dehydrogenases, catalytic domain"/>
    <property type="match status" value="1"/>
</dbReference>
<dbReference type="SUPFAM" id="SSF51735">
    <property type="entry name" value="NAD(P)-binding Rossmann-fold domains"/>
    <property type="match status" value="1"/>
</dbReference>
<evidence type="ECO:0000313" key="6">
    <source>
        <dbReference type="EMBL" id="SEO91094.1"/>
    </source>
</evidence>
<comment type="cofactor">
    <cofactor evidence="1">
        <name>Zn(2+)</name>
        <dbReference type="ChEBI" id="CHEBI:29105"/>
    </cofactor>
</comment>
<dbReference type="SUPFAM" id="SSF50129">
    <property type="entry name" value="GroES-like"/>
    <property type="match status" value="1"/>
</dbReference>
<evidence type="ECO:0000256" key="4">
    <source>
        <dbReference type="ARBA" id="ARBA00022833"/>
    </source>
</evidence>
<protein>
    <submittedName>
        <fullName evidence="6">2-desacetyl-2-hydroxyethyl bacteriochlorophyllide A dehydrogenase</fullName>
    </submittedName>
</protein>
<dbReference type="CDD" id="cd08255">
    <property type="entry name" value="2-desacetyl-2-hydroxyethyl_bacteriochlorophyllide_like"/>
    <property type="match status" value="1"/>
</dbReference>
<dbReference type="GO" id="GO:0046872">
    <property type="term" value="F:metal ion binding"/>
    <property type="evidence" value="ECO:0007669"/>
    <property type="project" value="UniProtKB-KW"/>
</dbReference>
<evidence type="ECO:0000256" key="3">
    <source>
        <dbReference type="ARBA" id="ARBA00022723"/>
    </source>
</evidence>
<dbReference type="Gene3D" id="3.40.50.720">
    <property type="entry name" value="NAD(P)-binding Rossmann-like Domain"/>
    <property type="match status" value="1"/>
</dbReference>
<dbReference type="STRING" id="406100.SAMN04488052_104247"/>
<accession>A0A1H8TKK8</accession>
<keyword evidence="5" id="KW-0560">Oxidoreductase</keyword>
<dbReference type="RefSeq" id="WP_171909899.1">
    <property type="nucleotide sequence ID" value="NZ_FOEG01000004.1"/>
</dbReference>